<dbReference type="InterPro" id="IPR005111">
    <property type="entry name" value="MoeA_C_domain_IV"/>
</dbReference>
<dbReference type="PANTHER" id="PTHR10192">
    <property type="entry name" value="MOLYBDOPTERIN BIOSYNTHESIS PROTEIN"/>
    <property type="match status" value="1"/>
</dbReference>
<evidence type="ECO:0000313" key="14">
    <source>
        <dbReference type="Proteomes" id="UP000579647"/>
    </source>
</evidence>
<proteinExistence type="inferred from homology"/>
<evidence type="ECO:0000256" key="1">
    <source>
        <dbReference type="ARBA" id="ARBA00001946"/>
    </source>
</evidence>
<evidence type="ECO:0000256" key="6">
    <source>
        <dbReference type="ARBA" id="ARBA00022679"/>
    </source>
</evidence>
<dbReference type="PANTHER" id="PTHR10192:SF5">
    <property type="entry name" value="GEPHYRIN"/>
    <property type="match status" value="1"/>
</dbReference>
<evidence type="ECO:0000256" key="9">
    <source>
        <dbReference type="ARBA" id="ARBA00023150"/>
    </source>
</evidence>
<dbReference type="Gene3D" id="3.90.105.10">
    <property type="entry name" value="Molybdopterin biosynthesis moea protein, domain 2"/>
    <property type="match status" value="1"/>
</dbReference>
<dbReference type="InterPro" id="IPR036688">
    <property type="entry name" value="MoeA_C_domain_IV_sf"/>
</dbReference>
<dbReference type="CDD" id="cd00887">
    <property type="entry name" value="MoeA"/>
    <property type="match status" value="1"/>
</dbReference>
<dbReference type="SUPFAM" id="SSF53218">
    <property type="entry name" value="Molybdenum cofactor biosynthesis proteins"/>
    <property type="match status" value="1"/>
</dbReference>
<evidence type="ECO:0000256" key="8">
    <source>
        <dbReference type="ARBA" id="ARBA00022842"/>
    </source>
</evidence>
<dbReference type="EC" id="2.10.1.1" evidence="11"/>
<dbReference type="GO" id="GO:0061599">
    <property type="term" value="F:molybdopterin molybdotransferase activity"/>
    <property type="evidence" value="ECO:0007669"/>
    <property type="project" value="UniProtKB-UniRule"/>
</dbReference>
<reference evidence="13 14" key="1">
    <citation type="submission" date="2020-08" db="EMBL/GenBank/DDBJ databases">
        <title>Sequencing the genomes of 1000 actinobacteria strains.</title>
        <authorList>
            <person name="Klenk H.-P."/>
        </authorList>
    </citation>
    <scope>NUCLEOTIDE SEQUENCE [LARGE SCALE GENOMIC DNA]</scope>
    <source>
        <strain evidence="13 14">DSM 44598</strain>
    </source>
</reference>
<dbReference type="Gene3D" id="2.40.340.10">
    <property type="entry name" value="MoeA, C-terminal, domain IV"/>
    <property type="match status" value="1"/>
</dbReference>
<dbReference type="Pfam" id="PF03454">
    <property type="entry name" value="MoeA_C"/>
    <property type="match status" value="1"/>
</dbReference>
<dbReference type="EMBL" id="JACHDO010000001">
    <property type="protein sequence ID" value="MBB5493039.1"/>
    <property type="molecule type" value="Genomic_DNA"/>
</dbReference>
<comment type="pathway">
    <text evidence="3 11">Cofactor biosynthesis; molybdopterin biosynthesis.</text>
</comment>
<sequence>MYTIRKVLMKSVEQHISDLLGLVSTPEATELDLLKAQGTVLAAPIVSPVSLPGFDNSAMDGYAVHAADLAGASAEAPVSLPVVADIPAGDPDPAAIRPGLCARIMTGAPLPTGADAVVPVEWTDGGAVDVRIDRPTRPGSFVRRRGEDVEEGATVLRAGARIGAGEMGVLAAVGRRSVPVRPRPRVVVLSTGEELVEPGRPLGPGQIYESNSYMIAAAARDEGCEVYRHGFVGDDPATVWDTLEGLLVRADVVVTTGGVSMGVYDVVKEVLTRQGTVEFTQVAMQPGKPQGFGTIGPDKTPILTLPGNPVSAFVSFHLFVRPVLRRLRGLQPNPLPSVRARLTTPVSSPQGRRSYLRAVLAGPAAGDGVPTVAPAVRQGSHQLSALADANGLLVVPEEVTELPAGALAEVLVLPDR</sequence>
<dbReference type="InterPro" id="IPR005110">
    <property type="entry name" value="MoeA_linker/N"/>
</dbReference>
<dbReference type="FunFam" id="3.40.980.10:FF:000004">
    <property type="entry name" value="Molybdopterin molybdenumtransferase"/>
    <property type="match status" value="1"/>
</dbReference>
<dbReference type="FunFam" id="2.170.190.11:FF:000004">
    <property type="entry name" value="Molybdopterin molybdenumtransferase"/>
    <property type="match status" value="1"/>
</dbReference>
<dbReference type="UniPathway" id="UPA00344"/>
<accession>A0A840W7Q0</accession>
<keyword evidence="6 11" id="KW-0808">Transferase</keyword>
<evidence type="ECO:0000256" key="2">
    <source>
        <dbReference type="ARBA" id="ARBA00002901"/>
    </source>
</evidence>
<comment type="catalytic activity">
    <reaction evidence="10">
        <text>adenylyl-molybdopterin + molybdate = Mo-molybdopterin + AMP + H(+)</text>
        <dbReference type="Rhea" id="RHEA:35047"/>
        <dbReference type="ChEBI" id="CHEBI:15378"/>
        <dbReference type="ChEBI" id="CHEBI:36264"/>
        <dbReference type="ChEBI" id="CHEBI:62727"/>
        <dbReference type="ChEBI" id="CHEBI:71302"/>
        <dbReference type="ChEBI" id="CHEBI:456215"/>
        <dbReference type="EC" id="2.10.1.1"/>
    </reaction>
</comment>
<dbReference type="GO" id="GO:0046872">
    <property type="term" value="F:metal ion binding"/>
    <property type="evidence" value="ECO:0007669"/>
    <property type="project" value="UniProtKB-UniRule"/>
</dbReference>
<organism evidence="13 14">
    <name type="scientific">Nocardiopsis metallicus</name>
    <dbReference type="NCBI Taxonomy" id="179819"/>
    <lineage>
        <taxon>Bacteria</taxon>
        <taxon>Bacillati</taxon>
        <taxon>Actinomycetota</taxon>
        <taxon>Actinomycetes</taxon>
        <taxon>Streptosporangiales</taxon>
        <taxon>Nocardiopsidaceae</taxon>
        <taxon>Nocardiopsis</taxon>
    </lineage>
</organism>
<keyword evidence="7 11" id="KW-0479">Metal-binding</keyword>
<evidence type="ECO:0000313" key="13">
    <source>
        <dbReference type="EMBL" id="MBB5493039.1"/>
    </source>
</evidence>
<feature type="domain" description="MoaB/Mog" evidence="12">
    <location>
        <begin position="187"/>
        <end position="326"/>
    </location>
</feature>
<evidence type="ECO:0000256" key="10">
    <source>
        <dbReference type="ARBA" id="ARBA00047317"/>
    </source>
</evidence>
<keyword evidence="5 11" id="KW-0500">Molybdenum</keyword>
<gene>
    <name evidence="13" type="ORF">HNR07_004176</name>
</gene>
<keyword evidence="8 11" id="KW-0460">Magnesium</keyword>
<evidence type="ECO:0000256" key="11">
    <source>
        <dbReference type="RuleBase" id="RU365090"/>
    </source>
</evidence>
<keyword evidence="14" id="KW-1185">Reference proteome</keyword>
<dbReference type="InterPro" id="IPR001453">
    <property type="entry name" value="MoaB/Mog_dom"/>
</dbReference>
<dbReference type="SMART" id="SM00852">
    <property type="entry name" value="MoCF_biosynth"/>
    <property type="match status" value="1"/>
</dbReference>
<comment type="caution">
    <text evidence="13">The sequence shown here is derived from an EMBL/GenBank/DDBJ whole genome shotgun (WGS) entry which is preliminary data.</text>
</comment>
<dbReference type="Proteomes" id="UP000579647">
    <property type="component" value="Unassembled WGS sequence"/>
</dbReference>
<dbReference type="Gene3D" id="3.40.980.10">
    <property type="entry name" value="MoaB/Mog-like domain"/>
    <property type="match status" value="1"/>
</dbReference>
<evidence type="ECO:0000256" key="4">
    <source>
        <dbReference type="ARBA" id="ARBA00010763"/>
    </source>
</evidence>
<evidence type="ECO:0000256" key="7">
    <source>
        <dbReference type="ARBA" id="ARBA00022723"/>
    </source>
</evidence>
<dbReference type="Pfam" id="PF03453">
    <property type="entry name" value="MoeA_N"/>
    <property type="match status" value="1"/>
</dbReference>
<dbReference type="InterPro" id="IPR036135">
    <property type="entry name" value="MoeA_linker/N_sf"/>
</dbReference>
<comment type="cofactor">
    <cofactor evidence="1 11">
        <name>Mg(2+)</name>
        <dbReference type="ChEBI" id="CHEBI:18420"/>
    </cofactor>
</comment>
<dbReference type="SUPFAM" id="SSF63867">
    <property type="entry name" value="MoeA C-terminal domain-like"/>
    <property type="match status" value="1"/>
</dbReference>
<dbReference type="Gene3D" id="2.170.190.11">
    <property type="entry name" value="Molybdopterin biosynthesis moea protein, domain 3"/>
    <property type="match status" value="1"/>
</dbReference>
<protein>
    <recommendedName>
        <fullName evidence="11">Molybdopterin molybdenumtransferase</fullName>
        <ecNumber evidence="11">2.10.1.1</ecNumber>
    </recommendedName>
</protein>
<dbReference type="NCBIfam" id="TIGR00177">
    <property type="entry name" value="molyb_syn"/>
    <property type="match status" value="1"/>
</dbReference>
<evidence type="ECO:0000256" key="3">
    <source>
        <dbReference type="ARBA" id="ARBA00005046"/>
    </source>
</evidence>
<evidence type="ECO:0000256" key="5">
    <source>
        <dbReference type="ARBA" id="ARBA00022505"/>
    </source>
</evidence>
<comment type="similarity">
    <text evidence="4 11">Belongs to the MoeA family.</text>
</comment>
<dbReference type="NCBIfam" id="NF045515">
    <property type="entry name" value="Glp_gephyrin"/>
    <property type="match status" value="1"/>
</dbReference>
<comment type="function">
    <text evidence="2 11">Catalyzes the insertion of molybdate into adenylated molybdopterin with the concomitant release of AMP.</text>
</comment>
<dbReference type="SUPFAM" id="SSF63882">
    <property type="entry name" value="MoeA N-terminal region -like"/>
    <property type="match status" value="1"/>
</dbReference>
<dbReference type="InterPro" id="IPR038987">
    <property type="entry name" value="MoeA-like"/>
</dbReference>
<dbReference type="AlphaFoldDB" id="A0A840W7Q0"/>
<name>A0A840W7Q0_9ACTN</name>
<dbReference type="GO" id="GO:0005829">
    <property type="term" value="C:cytosol"/>
    <property type="evidence" value="ECO:0007669"/>
    <property type="project" value="TreeGrafter"/>
</dbReference>
<dbReference type="GO" id="GO:0006777">
    <property type="term" value="P:Mo-molybdopterin cofactor biosynthetic process"/>
    <property type="evidence" value="ECO:0007669"/>
    <property type="project" value="UniProtKB-UniRule"/>
</dbReference>
<keyword evidence="9 11" id="KW-0501">Molybdenum cofactor biosynthesis</keyword>
<dbReference type="InterPro" id="IPR036425">
    <property type="entry name" value="MoaB/Mog-like_dom_sf"/>
</dbReference>
<dbReference type="Pfam" id="PF00994">
    <property type="entry name" value="MoCF_biosynth"/>
    <property type="match status" value="1"/>
</dbReference>
<evidence type="ECO:0000259" key="12">
    <source>
        <dbReference type="SMART" id="SM00852"/>
    </source>
</evidence>